<comment type="caution">
    <text evidence="5">The sequence shown here is derived from an EMBL/GenBank/DDBJ whole genome shotgun (WGS) entry which is preliminary data.</text>
</comment>
<evidence type="ECO:0000313" key="7">
    <source>
        <dbReference type="Proteomes" id="UP000663824"/>
    </source>
</evidence>
<reference evidence="5" key="1">
    <citation type="submission" date="2021-02" db="EMBL/GenBank/DDBJ databases">
        <authorList>
            <person name="Nowell W R."/>
        </authorList>
    </citation>
    <scope>NUCLEOTIDE SEQUENCE</scope>
</reference>
<dbReference type="EMBL" id="CAJOBH010003811">
    <property type="protein sequence ID" value="CAF3966897.1"/>
    <property type="molecule type" value="Genomic_DNA"/>
</dbReference>
<dbReference type="InterPro" id="IPR032675">
    <property type="entry name" value="LRR_dom_sf"/>
</dbReference>
<evidence type="ECO:0000313" key="2">
    <source>
        <dbReference type="EMBL" id="CAF1237955.1"/>
    </source>
</evidence>
<evidence type="ECO:0000313" key="5">
    <source>
        <dbReference type="EMBL" id="CAF2154830.1"/>
    </source>
</evidence>
<organism evidence="5 7">
    <name type="scientific">Rotaria magnacalcarata</name>
    <dbReference type="NCBI Taxonomy" id="392030"/>
    <lineage>
        <taxon>Eukaryota</taxon>
        <taxon>Metazoa</taxon>
        <taxon>Spiralia</taxon>
        <taxon>Gnathifera</taxon>
        <taxon>Rotifera</taxon>
        <taxon>Eurotatoria</taxon>
        <taxon>Bdelloidea</taxon>
        <taxon>Philodinida</taxon>
        <taxon>Philodinidae</taxon>
        <taxon>Rotaria</taxon>
    </lineage>
</organism>
<accession>A0A816YBR7</accession>
<evidence type="ECO:0000313" key="4">
    <source>
        <dbReference type="EMBL" id="CAF2027798.1"/>
    </source>
</evidence>
<evidence type="ECO:0000313" key="3">
    <source>
        <dbReference type="EMBL" id="CAF1552725.1"/>
    </source>
</evidence>
<dbReference type="InterPro" id="IPR001810">
    <property type="entry name" value="F-box_dom"/>
</dbReference>
<gene>
    <name evidence="6" type="ORF">BYL167_LOCUS11860</name>
    <name evidence="3" type="ORF">CJN711_LOCUS30531</name>
    <name evidence="2" type="ORF">KQP761_LOCUS1642</name>
    <name evidence="5" type="ORF">MBJ925_LOCUS31949</name>
    <name evidence="4" type="ORF">WKI299_LOCUS6243</name>
</gene>
<proteinExistence type="predicted"/>
<dbReference type="EMBL" id="CAJNOW010000108">
    <property type="protein sequence ID" value="CAF1237955.1"/>
    <property type="molecule type" value="Genomic_DNA"/>
</dbReference>
<feature type="domain" description="F-box" evidence="1">
    <location>
        <begin position="5"/>
        <end position="52"/>
    </location>
</feature>
<evidence type="ECO:0000313" key="6">
    <source>
        <dbReference type="EMBL" id="CAF3966897.1"/>
    </source>
</evidence>
<evidence type="ECO:0000259" key="1">
    <source>
        <dbReference type="PROSITE" id="PS50181"/>
    </source>
</evidence>
<dbReference type="EMBL" id="CAJNOV010014527">
    <property type="protein sequence ID" value="CAF1552725.1"/>
    <property type="molecule type" value="Genomic_DNA"/>
</dbReference>
<dbReference type="PROSITE" id="PS50181">
    <property type="entry name" value="FBOX"/>
    <property type="match status" value="1"/>
</dbReference>
<dbReference type="AlphaFoldDB" id="A0A816YBR7"/>
<dbReference type="Proteomes" id="UP000663856">
    <property type="component" value="Unassembled WGS sequence"/>
</dbReference>
<dbReference type="Proteomes" id="UP000663824">
    <property type="component" value="Unassembled WGS sequence"/>
</dbReference>
<dbReference type="OrthoDB" id="10024081at2759"/>
<name>A0A816YBR7_9BILA</name>
<dbReference type="Proteomes" id="UP000681967">
    <property type="component" value="Unassembled WGS sequence"/>
</dbReference>
<sequence length="534" mass="62015">MLRSNFHLLDLPNEILLIILKKLDNIDVLYSLSGINNERLDILAQQKIFTNILNFVPALTDDVYSIPASILDRFCFDILPRVHYNVKCLILDSVHMTRILLAADYPCLGQLKFFNFSQDIALSYFTDQSSFQHIFRQQITDLSLICNEDTSKTSVKSYAKNIYRHILTLFKNLTHLSIIKLAGGQYECQPLSLSNLSLSSFSSSTLTNLSISLNSIEDCLSLLDGRLKQLSTLIIIVYGTQNHSMLDHNMVDVSNLKCFSLTYKWIEAYDAQVVPLLRRMSHLEELTLYLCIYNRSIFVDGTHLYNEILIHMPQLRTFIFYIRTKIDIGNSIHQLSVNDIQQTFNKIQCQEVGCILNYNSVTSICHVFSLPFSFDCLEWIGNTFPNITFNHVTFLKVFDSVVFKHEFFIRVARSFPLLKEFFVINCTSQFLFWKRKNLQFQDSQSYSIVEFSHLTSLNISHAEIDYVEQFLNSTKTSLPCLTKLEVNYDNLIYVTENFTRDATRVNCSKVKWLIVERSIVYLKDIHHYFPSLQM</sequence>
<dbReference type="EMBL" id="CAJNRF010001797">
    <property type="protein sequence ID" value="CAF2027798.1"/>
    <property type="molecule type" value="Genomic_DNA"/>
</dbReference>
<dbReference type="Proteomes" id="UP000663834">
    <property type="component" value="Unassembled WGS sequence"/>
</dbReference>
<dbReference type="EMBL" id="CAJNRE010017437">
    <property type="protein sequence ID" value="CAF2154830.1"/>
    <property type="molecule type" value="Genomic_DNA"/>
</dbReference>
<dbReference type="Proteomes" id="UP000663855">
    <property type="component" value="Unassembled WGS sequence"/>
</dbReference>
<protein>
    <recommendedName>
        <fullName evidence="1">F-box domain-containing protein</fullName>
    </recommendedName>
</protein>
<dbReference type="Gene3D" id="3.80.10.10">
    <property type="entry name" value="Ribonuclease Inhibitor"/>
    <property type="match status" value="1"/>
</dbReference>